<gene>
    <name evidence="5" type="ORF">CU098_001235</name>
</gene>
<dbReference type="Pfam" id="PF08801">
    <property type="entry name" value="Nucleoporin_N"/>
    <property type="match status" value="1"/>
</dbReference>
<evidence type="ECO:0000256" key="1">
    <source>
        <dbReference type="ARBA" id="ARBA00004123"/>
    </source>
</evidence>
<dbReference type="PANTHER" id="PTHR10350:SF6">
    <property type="entry name" value="NUCLEAR PORE COMPLEX PROTEIN NUP155"/>
    <property type="match status" value="1"/>
</dbReference>
<dbReference type="EMBL" id="PJQM01000329">
    <property type="protein sequence ID" value="RCI05673.1"/>
    <property type="molecule type" value="Genomic_DNA"/>
</dbReference>
<evidence type="ECO:0000256" key="3">
    <source>
        <dbReference type="ARBA" id="ARBA00023242"/>
    </source>
</evidence>
<reference evidence="5 6" key="1">
    <citation type="journal article" date="2018" name="G3 (Bethesda)">
        <title>Phylogenetic and Phylogenomic Definition of Rhizopus Species.</title>
        <authorList>
            <person name="Gryganskyi A.P."/>
            <person name="Golan J."/>
            <person name="Dolatabadi S."/>
            <person name="Mondo S."/>
            <person name="Robb S."/>
            <person name="Idnurm A."/>
            <person name="Muszewska A."/>
            <person name="Steczkiewicz K."/>
            <person name="Masonjones S."/>
            <person name="Liao H.L."/>
            <person name="Gajdeczka M.T."/>
            <person name="Anike F."/>
            <person name="Vuek A."/>
            <person name="Anishchenko I.M."/>
            <person name="Voigt K."/>
            <person name="de Hoog G.S."/>
            <person name="Smith M.E."/>
            <person name="Heitman J."/>
            <person name="Vilgalys R."/>
            <person name="Stajich J.E."/>
        </authorList>
    </citation>
    <scope>NUCLEOTIDE SEQUENCE [LARGE SCALE GENOMIC DNA]</scope>
    <source>
        <strain evidence="5 6">LSU 92-RS-03</strain>
    </source>
</reference>
<feature type="non-terminal residue" evidence="5">
    <location>
        <position position="501"/>
    </location>
</feature>
<dbReference type="InterPro" id="IPR004870">
    <property type="entry name" value="Nucleoporin_Nup155"/>
</dbReference>
<comment type="subcellular location">
    <subcellularLocation>
        <location evidence="1">Nucleus</location>
    </subcellularLocation>
</comment>
<name>A0A367KTY8_RHIST</name>
<dbReference type="OrthoDB" id="338970at2759"/>
<feature type="domain" description="Nucleoporin Nup133/Nup155-like N-terminal" evidence="4">
    <location>
        <begin position="60"/>
        <end position="478"/>
    </location>
</feature>
<organism evidence="5 6">
    <name type="scientific">Rhizopus stolonifer</name>
    <name type="common">Rhizopus nigricans</name>
    <dbReference type="NCBI Taxonomy" id="4846"/>
    <lineage>
        <taxon>Eukaryota</taxon>
        <taxon>Fungi</taxon>
        <taxon>Fungi incertae sedis</taxon>
        <taxon>Mucoromycota</taxon>
        <taxon>Mucoromycotina</taxon>
        <taxon>Mucoromycetes</taxon>
        <taxon>Mucorales</taxon>
        <taxon>Mucorineae</taxon>
        <taxon>Rhizopodaceae</taxon>
        <taxon>Rhizopus</taxon>
    </lineage>
</organism>
<dbReference type="GO" id="GO:0006606">
    <property type="term" value="P:protein import into nucleus"/>
    <property type="evidence" value="ECO:0007669"/>
    <property type="project" value="TreeGrafter"/>
</dbReference>
<dbReference type="GO" id="GO:0036228">
    <property type="term" value="P:protein localization to nuclear inner membrane"/>
    <property type="evidence" value="ECO:0007669"/>
    <property type="project" value="TreeGrafter"/>
</dbReference>
<dbReference type="STRING" id="4846.A0A367KTY8"/>
<sequence>MNNTPTQQINTNIPSKYAALINTGKAIDQVISKDQEHPDLVNALNAPTSSVYAAPLISSKREFSEIGKVNIPAHLFDRIASIQCRTFSGIFPEISRAWLTIDNTLYLWDYNNPMAEIFEYADQDQIILSAALIKSRPGLFNETVKYLIVVATPLQVIFIAVIKPNHLPSVSHSTPDHRRVEYMATRTVVSTDDVKICSITGTDDGRIFVVSHDGRLHEIILTSDSAYWLRSDYMLCRTQSFYEKLVPALAQPLIGLDRHPRVKSIAVDNERQVLYLLCEKSVIEVVYLGDATDNYKPIFMHKNIVENAMQICRQQVRSATERDFQIESIHVISKKESKRIHLMAITITGYRLYFTHYQDGFRTMMNVVERPSTLELGHIRMPPLERLDVTQMAPTFSKSYYDCGICVSVKAKDDMSDSLQITSVGFGKLPAPKQPQSSSSAIRMTTSIPTVVNNVNYFETRALLHLNEKVWTIVELNKDLFGNHPIKEISQQFSDPPRQFG</sequence>
<dbReference type="GO" id="GO:0044611">
    <property type="term" value="C:nuclear pore inner ring"/>
    <property type="evidence" value="ECO:0007669"/>
    <property type="project" value="TreeGrafter"/>
</dbReference>
<evidence type="ECO:0000313" key="6">
    <source>
        <dbReference type="Proteomes" id="UP000253551"/>
    </source>
</evidence>
<evidence type="ECO:0000313" key="5">
    <source>
        <dbReference type="EMBL" id="RCI05673.1"/>
    </source>
</evidence>
<dbReference type="InterPro" id="IPR014908">
    <property type="entry name" value="Nucleoporin_Nup133/Nup155_N"/>
</dbReference>
<keyword evidence="6" id="KW-1185">Reference proteome</keyword>
<evidence type="ECO:0000256" key="2">
    <source>
        <dbReference type="ARBA" id="ARBA00022448"/>
    </source>
</evidence>
<dbReference type="PANTHER" id="PTHR10350">
    <property type="entry name" value="NUCLEAR PORE COMPLEX PROTEIN NUP155"/>
    <property type="match status" value="1"/>
</dbReference>
<dbReference type="GO" id="GO:0017056">
    <property type="term" value="F:structural constituent of nuclear pore"/>
    <property type="evidence" value="ECO:0007669"/>
    <property type="project" value="InterPro"/>
</dbReference>
<protein>
    <recommendedName>
        <fullName evidence="4">Nucleoporin Nup133/Nup155-like N-terminal domain-containing protein</fullName>
    </recommendedName>
</protein>
<accession>A0A367KTY8</accession>
<proteinExistence type="predicted"/>
<evidence type="ECO:0000259" key="4">
    <source>
        <dbReference type="Pfam" id="PF08801"/>
    </source>
</evidence>
<dbReference type="AlphaFoldDB" id="A0A367KTY8"/>
<keyword evidence="2" id="KW-0813">Transport</keyword>
<keyword evidence="3" id="KW-0539">Nucleus</keyword>
<dbReference type="GO" id="GO:0006405">
    <property type="term" value="P:RNA export from nucleus"/>
    <property type="evidence" value="ECO:0007669"/>
    <property type="project" value="TreeGrafter"/>
</dbReference>
<dbReference type="GO" id="GO:0000972">
    <property type="term" value="P:transcription-dependent tethering of RNA polymerase II gene DNA at nuclear periphery"/>
    <property type="evidence" value="ECO:0007669"/>
    <property type="project" value="TreeGrafter"/>
</dbReference>
<dbReference type="Proteomes" id="UP000253551">
    <property type="component" value="Unassembled WGS sequence"/>
</dbReference>
<comment type="caution">
    <text evidence="5">The sequence shown here is derived from an EMBL/GenBank/DDBJ whole genome shotgun (WGS) entry which is preliminary data.</text>
</comment>